<dbReference type="Proteomes" id="UP000828048">
    <property type="component" value="Chromosome 2"/>
</dbReference>
<evidence type="ECO:0000313" key="2">
    <source>
        <dbReference type="Proteomes" id="UP000828048"/>
    </source>
</evidence>
<evidence type="ECO:0000313" key="1">
    <source>
        <dbReference type="EMBL" id="KAH7833427.1"/>
    </source>
</evidence>
<dbReference type="EMBL" id="CM037152">
    <property type="protein sequence ID" value="KAH7833427.1"/>
    <property type="molecule type" value="Genomic_DNA"/>
</dbReference>
<protein>
    <submittedName>
        <fullName evidence="1">Uncharacterized protein</fullName>
    </submittedName>
</protein>
<proteinExistence type="predicted"/>
<comment type="caution">
    <text evidence="1">The sequence shown here is derived from an EMBL/GenBank/DDBJ whole genome shotgun (WGS) entry which is preliminary data.</text>
</comment>
<keyword evidence="2" id="KW-1185">Reference proteome</keyword>
<gene>
    <name evidence="1" type="ORF">Vadar_006217</name>
</gene>
<sequence>MGSLSNPKPWVPYVNTNDCSQGFCSLYCPQWCYLIFPPPPPLELSGGNSGPNFSPLVIAIIGILASAFLLVSYYAIISKYCGNMDSSRRRDQNRDRNEELEENNEDPSTNNHEPWMVATAGLDEALIKSITVCKYKKGDGLIEGTDCSVCLSEFEDDESLKLLPKCSHAFHVTCIDTWLKSHSNCPLCRANIVLVNASPVIEARPVFEPSAEIHENPVVEEDIEMGIGQEEEILHSDGFPKEFIGLSDSGNLEVRDAIIEIREEEDRPIRRSVSMDFVCQRRGFSIADAMRLKQDEVFQAEEECQVDVGSSKQPGIEMISKCSHNRSRVLHCVMGPVVMKRSFSSGRFSFSRRGRGRNTIIPF</sequence>
<reference evidence="1 2" key="1">
    <citation type="journal article" date="2021" name="Hortic Res">
        <title>High-quality reference genome and annotation aids understanding of berry development for evergreen blueberry (Vaccinium darrowii).</title>
        <authorList>
            <person name="Yu J."/>
            <person name="Hulse-Kemp A.M."/>
            <person name="Babiker E."/>
            <person name="Staton M."/>
        </authorList>
    </citation>
    <scope>NUCLEOTIDE SEQUENCE [LARGE SCALE GENOMIC DNA]</scope>
    <source>
        <strain evidence="2">cv. NJ 8807/NJ 8810</strain>
        <tissue evidence="1">Young leaf</tissue>
    </source>
</reference>
<accession>A0ACB7WY63</accession>
<organism evidence="1 2">
    <name type="scientific">Vaccinium darrowii</name>
    <dbReference type="NCBI Taxonomy" id="229202"/>
    <lineage>
        <taxon>Eukaryota</taxon>
        <taxon>Viridiplantae</taxon>
        <taxon>Streptophyta</taxon>
        <taxon>Embryophyta</taxon>
        <taxon>Tracheophyta</taxon>
        <taxon>Spermatophyta</taxon>
        <taxon>Magnoliopsida</taxon>
        <taxon>eudicotyledons</taxon>
        <taxon>Gunneridae</taxon>
        <taxon>Pentapetalae</taxon>
        <taxon>asterids</taxon>
        <taxon>Ericales</taxon>
        <taxon>Ericaceae</taxon>
        <taxon>Vaccinioideae</taxon>
        <taxon>Vaccinieae</taxon>
        <taxon>Vaccinium</taxon>
    </lineage>
</organism>
<name>A0ACB7WY63_9ERIC</name>